<gene>
    <name evidence="2" type="ORF">O9H85_29015</name>
</gene>
<evidence type="ECO:0000313" key="3">
    <source>
        <dbReference type="Proteomes" id="UP001527882"/>
    </source>
</evidence>
<evidence type="ECO:0000259" key="1">
    <source>
        <dbReference type="Pfam" id="PF02627"/>
    </source>
</evidence>
<dbReference type="Pfam" id="PF02627">
    <property type="entry name" value="CMD"/>
    <property type="match status" value="1"/>
</dbReference>
<comment type="caution">
    <text evidence="2">The sequence shown here is derived from an EMBL/GenBank/DDBJ whole genome shotgun (WGS) entry which is preliminary data.</text>
</comment>
<proteinExistence type="predicted"/>
<dbReference type="EMBL" id="JAQAGZ010000023">
    <property type="protein sequence ID" value="MCZ8516361.1"/>
    <property type="molecule type" value="Genomic_DNA"/>
</dbReference>
<dbReference type="NCBIfam" id="TIGR00778">
    <property type="entry name" value="ahpD_dom"/>
    <property type="match status" value="1"/>
</dbReference>
<dbReference type="InterPro" id="IPR003779">
    <property type="entry name" value="CMD-like"/>
</dbReference>
<dbReference type="PANTHER" id="PTHR34846">
    <property type="entry name" value="4-CARBOXYMUCONOLACTONE DECARBOXYLASE FAMILY PROTEIN (AFU_ORTHOLOGUE AFUA_6G11590)"/>
    <property type="match status" value="1"/>
</dbReference>
<dbReference type="Gene3D" id="1.20.1290.10">
    <property type="entry name" value="AhpD-like"/>
    <property type="match status" value="1"/>
</dbReference>
<sequence length="149" mass="16985">MKLRINHRQAEPKAYQAMLKLESYVHDSGLEPKLVEYIKIRASQLNGCAFCLDMHTTDLRKMGESEQKMHLIAAWRETPWFTPEERAALALTEAVTRIGEAGVPDALYEEVRQHFDEQQYAALIMAIITINGWNRIAISTGMFPGCFEA</sequence>
<accession>A0ABT4QHJ5</accession>
<keyword evidence="3" id="KW-1185">Reference proteome</keyword>
<reference evidence="2 3" key="1">
    <citation type="submission" date="2022-12" db="EMBL/GenBank/DDBJ databases">
        <title>Draft genome sequence of Paenibacillus sp. dW9.</title>
        <authorList>
            <person name="Choi E.-W."/>
            <person name="Kim D.-U."/>
        </authorList>
    </citation>
    <scope>NUCLEOTIDE SEQUENCE [LARGE SCALE GENOMIC DNA]</scope>
    <source>
        <strain evidence="3">dW9</strain>
    </source>
</reference>
<feature type="domain" description="Carboxymuconolactone decarboxylase-like" evidence="1">
    <location>
        <begin position="12"/>
        <end position="93"/>
    </location>
</feature>
<dbReference type="InterPro" id="IPR004675">
    <property type="entry name" value="AhpD_core"/>
</dbReference>
<dbReference type="InterPro" id="IPR029032">
    <property type="entry name" value="AhpD-like"/>
</dbReference>
<dbReference type="PANTHER" id="PTHR34846:SF10">
    <property type="entry name" value="CYTOPLASMIC PROTEIN"/>
    <property type="match status" value="1"/>
</dbReference>
<evidence type="ECO:0000313" key="2">
    <source>
        <dbReference type="EMBL" id="MCZ8516361.1"/>
    </source>
</evidence>
<protein>
    <submittedName>
        <fullName evidence="2">Carboxymuconolactone decarboxylase family protein</fullName>
    </submittedName>
</protein>
<dbReference type="SUPFAM" id="SSF69118">
    <property type="entry name" value="AhpD-like"/>
    <property type="match status" value="1"/>
</dbReference>
<dbReference type="Proteomes" id="UP001527882">
    <property type="component" value="Unassembled WGS sequence"/>
</dbReference>
<organism evidence="2 3">
    <name type="scientific">Paenibacillus gyeongsangnamensis</name>
    <dbReference type="NCBI Taxonomy" id="3388067"/>
    <lineage>
        <taxon>Bacteria</taxon>
        <taxon>Bacillati</taxon>
        <taxon>Bacillota</taxon>
        <taxon>Bacilli</taxon>
        <taxon>Bacillales</taxon>
        <taxon>Paenibacillaceae</taxon>
        <taxon>Paenibacillus</taxon>
    </lineage>
</organism>
<name>A0ABT4QHJ5_9BACL</name>
<dbReference type="RefSeq" id="WP_269884894.1">
    <property type="nucleotide sequence ID" value="NZ_JAQAGZ010000023.1"/>
</dbReference>